<feature type="transmembrane region" description="Helical" evidence="2">
    <location>
        <begin position="64"/>
        <end position="83"/>
    </location>
</feature>
<protein>
    <submittedName>
        <fullName evidence="3">Uncharacterized protein</fullName>
    </submittedName>
</protein>
<proteinExistence type="predicted"/>
<gene>
    <name evidence="3" type="ORF">GCM10010508_41360</name>
</gene>
<dbReference type="AlphaFoldDB" id="A0A918Y6K2"/>
<dbReference type="EMBL" id="BMVF01000010">
    <property type="protein sequence ID" value="GHD91647.1"/>
    <property type="molecule type" value="Genomic_DNA"/>
</dbReference>
<keyword evidence="2" id="KW-1133">Transmembrane helix</keyword>
<feature type="compositionally biased region" description="Low complexity" evidence="1">
    <location>
        <begin position="177"/>
        <end position="191"/>
    </location>
</feature>
<reference evidence="3" key="2">
    <citation type="submission" date="2020-09" db="EMBL/GenBank/DDBJ databases">
        <authorList>
            <person name="Sun Q."/>
            <person name="Ohkuma M."/>
        </authorList>
    </citation>
    <scope>NUCLEOTIDE SEQUENCE</scope>
    <source>
        <strain evidence="3">JCM 4654</strain>
    </source>
</reference>
<evidence type="ECO:0000313" key="3">
    <source>
        <dbReference type="EMBL" id="GHD91647.1"/>
    </source>
</evidence>
<evidence type="ECO:0000256" key="1">
    <source>
        <dbReference type="SAM" id="MobiDB-lite"/>
    </source>
</evidence>
<feature type="region of interest" description="Disordered" evidence="1">
    <location>
        <begin position="150"/>
        <end position="191"/>
    </location>
</feature>
<evidence type="ECO:0000313" key="4">
    <source>
        <dbReference type="Proteomes" id="UP000608955"/>
    </source>
</evidence>
<name>A0A918Y6K2_9ACTN</name>
<comment type="caution">
    <text evidence="3">The sequence shown here is derived from an EMBL/GenBank/DDBJ whole genome shotgun (WGS) entry which is preliminary data.</text>
</comment>
<dbReference type="Proteomes" id="UP000608955">
    <property type="component" value="Unassembled WGS sequence"/>
</dbReference>
<keyword evidence="2" id="KW-0472">Membrane</keyword>
<organism evidence="3 4">
    <name type="scientific">Streptomyces naganishii JCM 4654</name>
    <dbReference type="NCBI Taxonomy" id="1306179"/>
    <lineage>
        <taxon>Bacteria</taxon>
        <taxon>Bacillati</taxon>
        <taxon>Actinomycetota</taxon>
        <taxon>Actinomycetes</taxon>
        <taxon>Kitasatosporales</taxon>
        <taxon>Streptomycetaceae</taxon>
        <taxon>Streptomyces</taxon>
    </lineage>
</organism>
<keyword evidence="4" id="KW-1185">Reference proteome</keyword>
<feature type="transmembrane region" description="Helical" evidence="2">
    <location>
        <begin position="31"/>
        <end position="52"/>
    </location>
</feature>
<sequence>MQQAREGGDGQSGVPQHPLPHGHDEVPGGTAALFGVTVGAIGLAVGSVRVTAGAIGLMVGSVRVVVCPLGVVVGALGVVVGALRVRVGSVRVVVGALRVTVRVSGGGHGYSRAGSRARIGVVGACRLRCGHLKALPVSRPLFAAASRDRRRAPIRDASTRPAAELPGGAPRRGRGAGPRAARGPGVVRRCG</sequence>
<keyword evidence="2" id="KW-0812">Transmembrane</keyword>
<evidence type="ECO:0000256" key="2">
    <source>
        <dbReference type="SAM" id="Phobius"/>
    </source>
</evidence>
<reference evidence="3" key="1">
    <citation type="journal article" date="2014" name="Int. J. Syst. Evol. Microbiol.">
        <title>Complete genome sequence of Corynebacterium casei LMG S-19264T (=DSM 44701T), isolated from a smear-ripened cheese.</title>
        <authorList>
            <consortium name="US DOE Joint Genome Institute (JGI-PGF)"/>
            <person name="Walter F."/>
            <person name="Albersmeier A."/>
            <person name="Kalinowski J."/>
            <person name="Ruckert C."/>
        </authorList>
    </citation>
    <scope>NUCLEOTIDE SEQUENCE</scope>
    <source>
        <strain evidence="3">JCM 4654</strain>
    </source>
</reference>
<accession>A0A918Y6K2</accession>
<feature type="region of interest" description="Disordered" evidence="1">
    <location>
        <begin position="1"/>
        <end position="22"/>
    </location>
</feature>